<dbReference type="Gene3D" id="2.130.10.10">
    <property type="entry name" value="YVTN repeat-like/Quinoprotein amine dehydrogenase"/>
    <property type="match status" value="1"/>
</dbReference>
<sequence>MAAEPPAARVPDLTTLGKARVVLDGVPSPASLQSVRVAVQDDQATGACRVFAASGPDVYSMRVPRHASCAGERGKEGVFIPAIIQAVMPDRLPNDHQAEVQSMAYVDCTGDEDGAAVLGSVDAFGRVVVARFDGQPHQPVQPIQTYDLRPADATREGGASSSSLLAVTEGCEISLWDARAAEKGGCMQRVRPGTGGGLLYALAAAHTAEGAAYLGAAGADRSVFVLDPRTWKMLDIWANCLKYEILSLSFSVTDPHYAFVAGLDSEVLCGRWDSVPRQGGGMRTGEGLPHLPVPSTDIKGQSFRGDSRWLGIARAASSDLLAGFSASAHMYLASFTPSSTESSLNAADWHQMTPHLLRHKQAAITAAEKLGHLEVAA</sequence>
<dbReference type="EMBL" id="JALJOR010000011">
    <property type="protein sequence ID" value="KAK9808924.1"/>
    <property type="molecule type" value="Genomic_DNA"/>
</dbReference>
<accession>A0AAW1PLH8</accession>
<dbReference type="AlphaFoldDB" id="A0AAW1PLH8"/>
<dbReference type="InterPro" id="IPR036322">
    <property type="entry name" value="WD40_repeat_dom_sf"/>
</dbReference>
<evidence type="ECO:0000313" key="2">
    <source>
        <dbReference type="Proteomes" id="UP001489004"/>
    </source>
</evidence>
<dbReference type="Proteomes" id="UP001489004">
    <property type="component" value="Unassembled WGS sequence"/>
</dbReference>
<dbReference type="PANTHER" id="PTHR47467">
    <property type="entry name" value="OS01G0867200 PROTEIN"/>
    <property type="match status" value="1"/>
</dbReference>
<reference evidence="1 2" key="1">
    <citation type="journal article" date="2024" name="Nat. Commun.">
        <title>Phylogenomics reveals the evolutionary origins of lichenization in chlorophyte algae.</title>
        <authorList>
            <person name="Puginier C."/>
            <person name="Libourel C."/>
            <person name="Otte J."/>
            <person name="Skaloud P."/>
            <person name="Haon M."/>
            <person name="Grisel S."/>
            <person name="Petersen M."/>
            <person name="Berrin J.G."/>
            <person name="Delaux P.M."/>
            <person name="Dal Grande F."/>
            <person name="Keller J."/>
        </authorList>
    </citation>
    <scope>NUCLEOTIDE SEQUENCE [LARGE SCALE GENOMIC DNA]</scope>
    <source>
        <strain evidence="1 2">SAG 2043</strain>
    </source>
</reference>
<organism evidence="1 2">
    <name type="scientific">[Myrmecia] bisecta</name>
    <dbReference type="NCBI Taxonomy" id="41462"/>
    <lineage>
        <taxon>Eukaryota</taxon>
        <taxon>Viridiplantae</taxon>
        <taxon>Chlorophyta</taxon>
        <taxon>core chlorophytes</taxon>
        <taxon>Trebouxiophyceae</taxon>
        <taxon>Trebouxiales</taxon>
        <taxon>Trebouxiaceae</taxon>
        <taxon>Myrmecia</taxon>
    </lineage>
</organism>
<protein>
    <submittedName>
        <fullName evidence="1">Uncharacterized protein</fullName>
    </submittedName>
</protein>
<dbReference type="SUPFAM" id="SSF50978">
    <property type="entry name" value="WD40 repeat-like"/>
    <property type="match status" value="1"/>
</dbReference>
<evidence type="ECO:0000313" key="1">
    <source>
        <dbReference type="EMBL" id="KAK9808924.1"/>
    </source>
</evidence>
<proteinExistence type="predicted"/>
<comment type="caution">
    <text evidence="1">The sequence shown here is derived from an EMBL/GenBank/DDBJ whole genome shotgun (WGS) entry which is preliminary data.</text>
</comment>
<keyword evidence="2" id="KW-1185">Reference proteome</keyword>
<dbReference type="InterPro" id="IPR015943">
    <property type="entry name" value="WD40/YVTN_repeat-like_dom_sf"/>
</dbReference>
<gene>
    <name evidence="1" type="ORF">WJX72_006473</name>
</gene>
<dbReference type="PANTHER" id="PTHR47467:SF1">
    <property type="entry name" value="WD40 REPEAT-CONTAINING PROTEIN"/>
    <property type="match status" value="1"/>
</dbReference>
<name>A0AAW1PLH8_9CHLO</name>